<dbReference type="EMBL" id="JAJNNZ010000004">
    <property type="protein sequence ID" value="MCJ2376669.1"/>
    <property type="molecule type" value="Genomic_DNA"/>
</dbReference>
<proteinExistence type="predicted"/>
<accession>A0A9X1WAI9</accession>
<gene>
    <name evidence="1" type="ORF">LNL84_07440</name>
</gene>
<reference evidence="1" key="1">
    <citation type="submission" date="2021-11" db="EMBL/GenBank/DDBJ databases">
        <title>Vibrio ZSDE26 sp. nov. and Vibrio ZSDZ34 sp. nov., isolated from coastal seawater in Qingdao.</title>
        <authorList>
            <person name="Zhang P."/>
        </authorList>
    </citation>
    <scope>NUCLEOTIDE SEQUENCE</scope>
    <source>
        <strain evidence="1">ZSDZ34</strain>
    </source>
</reference>
<comment type="caution">
    <text evidence="1">The sequence shown here is derived from an EMBL/GenBank/DDBJ whole genome shotgun (WGS) entry which is preliminary data.</text>
</comment>
<sequence length="127" mass="14488">MKVSELKNTLKSISNDTNVEVVTGEEWLPEHLINAKLNDNLLFLTFDNAPDELEHGTEARGFVEHEMDLLRLRLSEVLHNQTDNEKTLDALLAFFLVGHEMSSSDFVEFLHDMSQTPLDEMNCDSPD</sequence>
<evidence type="ECO:0000313" key="2">
    <source>
        <dbReference type="Proteomes" id="UP001139488"/>
    </source>
</evidence>
<protein>
    <submittedName>
        <fullName evidence="1">Uncharacterized protein</fullName>
    </submittedName>
</protein>
<evidence type="ECO:0000313" key="1">
    <source>
        <dbReference type="EMBL" id="MCJ2376669.1"/>
    </source>
</evidence>
<dbReference type="AlphaFoldDB" id="A0A9X1WAI9"/>
<name>A0A9X1WAI9_9VIBR</name>
<dbReference type="Proteomes" id="UP001139488">
    <property type="component" value="Unassembled WGS sequence"/>
</dbReference>
<keyword evidence="2" id="KW-1185">Reference proteome</keyword>
<organism evidence="1 2">
    <name type="scientific">Vibrio gelatinilyticus</name>
    <dbReference type="NCBI Taxonomy" id="2893468"/>
    <lineage>
        <taxon>Bacteria</taxon>
        <taxon>Pseudomonadati</taxon>
        <taxon>Pseudomonadota</taxon>
        <taxon>Gammaproteobacteria</taxon>
        <taxon>Vibrionales</taxon>
        <taxon>Vibrionaceae</taxon>
        <taxon>Vibrio</taxon>
    </lineage>
</organism>
<dbReference type="RefSeq" id="WP_244356427.1">
    <property type="nucleotide sequence ID" value="NZ_JAJNNZ010000004.1"/>
</dbReference>